<name>A0ABR1Q320_9PEZI</name>
<feature type="compositionally biased region" description="Low complexity" evidence="1">
    <location>
        <begin position="111"/>
        <end position="120"/>
    </location>
</feature>
<feature type="compositionally biased region" description="Basic and acidic residues" evidence="1">
    <location>
        <begin position="95"/>
        <end position="110"/>
    </location>
</feature>
<dbReference type="PANTHER" id="PTHR34776">
    <property type="entry name" value="F17F16.3 PROTEIN"/>
    <property type="match status" value="1"/>
</dbReference>
<protein>
    <recommendedName>
        <fullName evidence="4">BTB domain transcription factor</fullName>
    </recommendedName>
</protein>
<gene>
    <name evidence="2" type="ORF">PG986_010577</name>
</gene>
<proteinExistence type="predicted"/>
<feature type="region of interest" description="Disordered" evidence="1">
    <location>
        <begin position="300"/>
        <end position="321"/>
    </location>
</feature>
<feature type="region of interest" description="Disordered" evidence="1">
    <location>
        <begin position="1"/>
        <end position="142"/>
    </location>
</feature>
<accession>A0ABR1Q320</accession>
<sequence length="421" mass="46219">MPSTRSSEKNAEPTDQAAGAKHEMEERTSPAPKRAKKDDGEKTQMTIEESMPDADGGGTETKKTDDANDNDKADASEEKNLEQKPQEAKEEEQDQPEKEKNKPDDKENEKPGAAAAAAAAEEQPKSEENGASAVEPEAREGEVPASILEKGIIYFFFRGRVGIDEPSGVGDIARTYLVLRPIAHEGKLGDGPIGDAGNSRLVAIPKKKLPLSGRDKWVAFVEKVHASFATLKDEFLAANDYETRTAGTRHSPAATPIGEGVYAITSTGRESHLAYMLTLPQEFGETQKEMGLREKGSFVLSTRNPDYPPPKYAQLPEGPDYPKEVKDDFRSLRWSGTTPKHLDYVNTQVLLIGEGSGIDKAMEPQKQDQKDGKEEPEEELVKLEEEDAQRMKDLNEDDAKAIFADLGASAKDYPKELQTTF</sequence>
<dbReference type="PANTHER" id="PTHR34776:SF1">
    <property type="entry name" value="F17F16.3 PROTEIN"/>
    <property type="match status" value="1"/>
</dbReference>
<feature type="compositionally biased region" description="Basic and acidic residues" evidence="1">
    <location>
        <begin position="1"/>
        <end position="12"/>
    </location>
</feature>
<evidence type="ECO:0000313" key="2">
    <source>
        <dbReference type="EMBL" id="KAK7946256.1"/>
    </source>
</evidence>
<dbReference type="EMBL" id="JAQQWE010000007">
    <property type="protein sequence ID" value="KAK7946256.1"/>
    <property type="molecule type" value="Genomic_DNA"/>
</dbReference>
<organism evidence="2 3">
    <name type="scientific">Apiospora aurea</name>
    <dbReference type="NCBI Taxonomy" id="335848"/>
    <lineage>
        <taxon>Eukaryota</taxon>
        <taxon>Fungi</taxon>
        <taxon>Dikarya</taxon>
        <taxon>Ascomycota</taxon>
        <taxon>Pezizomycotina</taxon>
        <taxon>Sordariomycetes</taxon>
        <taxon>Xylariomycetidae</taxon>
        <taxon>Amphisphaeriales</taxon>
        <taxon>Apiosporaceae</taxon>
        <taxon>Apiospora</taxon>
    </lineage>
</organism>
<comment type="caution">
    <text evidence="2">The sequence shown here is derived from an EMBL/GenBank/DDBJ whole genome shotgun (WGS) entry which is preliminary data.</text>
</comment>
<dbReference type="RefSeq" id="XP_066696290.1">
    <property type="nucleotide sequence ID" value="XM_066846799.1"/>
</dbReference>
<evidence type="ECO:0000313" key="3">
    <source>
        <dbReference type="Proteomes" id="UP001391051"/>
    </source>
</evidence>
<dbReference type="GeneID" id="92079861"/>
<evidence type="ECO:0008006" key="4">
    <source>
        <dbReference type="Google" id="ProtNLM"/>
    </source>
</evidence>
<feature type="compositionally biased region" description="Basic and acidic residues" evidence="1">
    <location>
        <begin position="60"/>
        <end position="88"/>
    </location>
</feature>
<dbReference type="Proteomes" id="UP001391051">
    <property type="component" value="Unassembled WGS sequence"/>
</dbReference>
<keyword evidence="3" id="KW-1185">Reference proteome</keyword>
<reference evidence="2 3" key="1">
    <citation type="submission" date="2023-01" db="EMBL/GenBank/DDBJ databases">
        <title>Analysis of 21 Apiospora genomes using comparative genomics revels a genus with tremendous synthesis potential of carbohydrate active enzymes and secondary metabolites.</title>
        <authorList>
            <person name="Sorensen T."/>
        </authorList>
    </citation>
    <scope>NUCLEOTIDE SEQUENCE [LARGE SCALE GENOMIC DNA]</scope>
    <source>
        <strain evidence="2 3">CBS 24483</strain>
    </source>
</reference>
<evidence type="ECO:0000256" key="1">
    <source>
        <dbReference type="SAM" id="MobiDB-lite"/>
    </source>
</evidence>
<feature type="region of interest" description="Disordered" evidence="1">
    <location>
        <begin position="362"/>
        <end position="395"/>
    </location>
</feature>